<dbReference type="AlphaFoldDB" id="A0AAD3RUN4"/>
<dbReference type="EMBL" id="BSFH01000032">
    <property type="protein sequence ID" value="GLK65115.1"/>
    <property type="molecule type" value="Genomic_DNA"/>
</dbReference>
<gene>
    <name evidence="3" type="ORF">GCM10017635_25860</name>
</gene>
<comment type="caution">
    <text evidence="3">The sequence shown here is derived from an EMBL/GenBank/DDBJ whole genome shotgun (WGS) entry which is preliminary data.</text>
</comment>
<accession>A0AAD3RUN4</accession>
<dbReference type="Proteomes" id="UP001143349">
    <property type="component" value="Unassembled WGS sequence"/>
</dbReference>
<keyword evidence="4" id="KW-1185">Reference proteome</keyword>
<evidence type="ECO:0000259" key="1">
    <source>
        <dbReference type="Pfam" id="PF02625"/>
    </source>
</evidence>
<organism evidence="3 4">
    <name type="scientific">Paracoccus kondratievae</name>
    <dbReference type="NCBI Taxonomy" id="135740"/>
    <lineage>
        <taxon>Bacteria</taxon>
        <taxon>Pseudomonadati</taxon>
        <taxon>Pseudomonadota</taxon>
        <taxon>Alphaproteobacteria</taxon>
        <taxon>Rhodobacterales</taxon>
        <taxon>Paracoccaceae</taxon>
        <taxon>Paracoccus</taxon>
    </lineage>
</organism>
<evidence type="ECO:0008006" key="5">
    <source>
        <dbReference type="Google" id="ProtNLM"/>
    </source>
</evidence>
<dbReference type="Pfam" id="PF13478">
    <property type="entry name" value="XdhC_C"/>
    <property type="match status" value="1"/>
</dbReference>
<dbReference type="InterPro" id="IPR052698">
    <property type="entry name" value="MoCofactor_Util/Proc"/>
</dbReference>
<dbReference type="InterPro" id="IPR027051">
    <property type="entry name" value="XdhC_Rossmann_dom"/>
</dbReference>
<feature type="domain" description="XdhC Rossmann" evidence="2">
    <location>
        <begin position="163"/>
        <end position="303"/>
    </location>
</feature>
<evidence type="ECO:0000313" key="3">
    <source>
        <dbReference type="EMBL" id="GLK65115.1"/>
    </source>
</evidence>
<evidence type="ECO:0000259" key="2">
    <source>
        <dbReference type="Pfam" id="PF13478"/>
    </source>
</evidence>
<dbReference type="PANTHER" id="PTHR30388:SF4">
    <property type="entry name" value="MOLYBDENUM COFACTOR INSERTION CHAPERONE PAOD"/>
    <property type="match status" value="1"/>
</dbReference>
<dbReference type="Pfam" id="PF02625">
    <property type="entry name" value="XdhC_CoxI"/>
    <property type="match status" value="1"/>
</dbReference>
<sequence>MIQDFHISIPVRDQHPALLDPWLAALEFGPGTVMAVLTQTIGPAYKTRGAAMAIAADGRTAGALSSGCIEADLVLHAQKVRQSGIARRLRYGQGSPFMDLRLPCGGGIEVMLFPLHDLAPLETLARRMAARQVTTLTVTKVGTLELGANAGFRLTFRPPLRFVIFGAGAEAAVFADLVRSLGFRHVLLSHEDRSLDMAQAMGCMTRRLGPLPDMAELLPDDRCAALLFYHDHDYEPEILRALLSGPAFYIGAQGSRRTQADRLERLTSMGIPIKQRQRVRGPIGLIPSSRDPRQLAVSVLAEVLMVAGTQDVTAGAPA</sequence>
<reference evidence="3" key="1">
    <citation type="journal article" date="2014" name="Int. J. Syst. Evol. Microbiol.">
        <title>Complete genome sequence of Corynebacterium casei LMG S-19264T (=DSM 44701T), isolated from a smear-ripened cheese.</title>
        <authorList>
            <consortium name="US DOE Joint Genome Institute (JGI-PGF)"/>
            <person name="Walter F."/>
            <person name="Albersmeier A."/>
            <person name="Kalinowski J."/>
            <person name="Ruckert C."/>
        </authorList>
    </citation>
    <scope>NUCLEOTIDE SEQUENCE</scope>
    <source>
        <strain evidence="3">VKM B-2222</strain>
    </source>
</reference>
<proteinExistence type="predicted"/>
<reference evidence="3" key="2">
    <citation type="submission" date="2023-01" db="EMBL/GenBank/DDBJ databases">
        <authorList>
            <person name="Sun Q."/>
            <person name="Evtushenko L."/>
        </authorList>
    </citation>
    <scope>NUCLEOTIDE SEQUENCE</scope>
    <source>
        <strain evidence="3">VKM B-2222</strain>
    </source>
</reference>
<dbReference type="PANTHER" id="PTHR30388">
    <property type="entry name" value="ALDEHYDE OXIDOREDUCTASE MOLYBDENUM COFACTOR ASSEMBLY PROTEIN"/>
    <property type="match status" value="1"/>
</dbReference>
<dbReference type="RefSeq" id="WP_237701493.1">
    <property type="nucleotide sequence ID" value="NZ_BSFH01000032.1"/>
</dbReference>
<protein>
    <recommendedName>
        <fullName evidence="5">XdhC family protein</fullName>
    </recommendedName>
</protein>
<evidence type="ECO:0000313" key="4">
    <source>
        <dbReference type="Proteomes" id="UP001143349"/>
    </source>
</evidence>
<name>A0AAD3RUN4_9RHOB</name>
<feature type="domain" description="XdhC- CoxI" evidence="1">
    <location>
        <begin position="32"/>
        <end position="92"/>
    </location>
</feature>
<dbReference type="Gene3D" id="3.40.50.720">
    <property type="entry name" value="NAD(P)-binding Rossmann-like Domain"/>
    <property type="match status" value="1"/>
</dbReference>
<dbReference type="InterPro" id="IPR003777">
    <property type="entry name" value="XdhC_CoxI"/>
</dbReference>